<evidence type="ECO:0000313" key="3">
    <source>
        <dbReference type="Proteomes" id="UP000596742"/>
    </source>
</evidence>
<evidence type="ECO:0000256" key="1">
    <source>
        <dbReference type="SAM" id="MobiDB-lite"/>
    </source>
</evidence>
<keyword evidence="3" id="KW-1185">Reference proteome</keyword>
<protein>
    <submittedName>
        <fullName evidence="2">Uncharacterized protein</fullName>
    </submittedName>
</protein>
<gene>
    <name evidence="2" type="ORF">MGAL_10B033562</name>
</gene>
<comment type="caution">
    <text evidence="2">The sequence shown here is derived from an EMBL/GenBank/DDBJ whole genome shotgun (WGS) entry which is preliminary data.</text>
</comment>
<feature type="region of interest" description="Disordered" evidence="1">
    <location>
        <begin position="87"/>
        <end position="112"/>
    </location>
</feature>
<feature type="compositionally biased region" description="Basic and acidic residues" evidence="1">
    <location>
        <begin position="87"/>
        <end position="110"/>
    </location>
</feature>
<dbReference type="AlphaFoldDB" id="A0A8B6C9T6"/>
<name>A0A8B6C9T6_MYTGA</name>
<proteinExistence type="predicted"/>
<evidence type="ECO:0000313" key="2">
    <source>
        <dbReference type="EMBL" id="VDI01581.1"/>
    </source>
</evidence>
<feature type="non-terminal residue" evidence="2">
    <location>
        <position position="133"/>
    </location>
</feature>
<reference evidence="2" key="1">
    <citation type="submission" date="2018-11" db="EMBL/GenBank/DDBJ databases">
        <authorList>
            <person name="Alioto T."/>
            <person name="Alioto T."/>
        </authorList>
    </citation>
    <scope>NUCLEOTIDE SEQUENCE</scope>
</reference>
<organism evidence="2 3">
    <name type="scientific">Mytilus galloprovincialis</name>
    <name type="common">Mediterranean mussel</name>
    <dbReference type="NCBI Taxonomy" id="29158"/>
    <lineage>
        <taxon>Eukaryota</taxon>
        <taxon>Metazoa</taxon>
        <taxon>Spiralia</taxon>
        <taxon>Lophotrochozoa</taxon>
        <taxon>Mollusca</taxon>
        <taxon>Bivalvia</taxon>
        <taxon>Autobranchia</taxon>
        <taxon>Pteriomorphia</taxon>
        <taxon>Mytilida</taxon>
        <taxon>Mytiloidea</taxon>
        <taxon>Mytilidae</taxon>
        <taxon>Mytilinae</taxon>
        <taxon>Mytilus</taxon>
    </lineage>
</organism>
<sequence length="133" mass="15834">MYKDVSLSYMHGNISRRNGFILLNLTRKSLCKEYKTETAMDGGEQKEPHLAETKTLVQHSKKETRYRHQLYDTPEQVVFQWNTETFSEREDDNALEHDTKETRSKCKTHDDPEEDLYQCEANILHKREDEHQS</sequence>
<dbReference type="OrthoDB" id="10412085at2759"/>
<dbReference type="Proteomes" id="UP000596742">
    <property type="component" value="Unassembled WGS sequence"/>
</dbReference>
<accession>A0A8B6C9T6</accession>
<dbReference type="EMBL" id="UYJE01001361">
    <property type="protein sequence ID" value="VDI01581.1"/>
    <property type="molecule type" value="Genomic_DNA"/>
</dbReference>